<dbReference type="InterPro" id="IPR018356">
    <property type="entry name" value="Tscrpt_reg_HTH_DeoR_CS"/>
</dbReference>
<keyword evidence="1" id="KW-0805">Transcription regulation</keyword>
<dbReference type="Pfam" id="PF08220">
    <property type="entry name" value="HTH_DeoR"/>
    <property type="match status" value="1"/>
</dbReference>
<dbReference type="PANTHER" id="PTHR30146">
    <property type="entry name" value="LACI-RELATED TRANSCRIPTIONAL REPRESSOR"/>
    <property type="match status" value="1"/>
</dbReference>
<reference evidence="5 6" key="1">
    <citation type="submission" date="2018-01" db="EMBL/GenBank/DDBJ databases">
        <title>Draft genome sequence of Jiangella sp. GTF31.</title>
        <authorList>
            <person name="Sahin N."/>
            <person name="Ay H."/>
            <person name="Saygin H."/>
        </authorList>
    </citation>
    <scope>NUCLEOTIDE SEQUENCE [LARGE SCALE GENOMIC DNA]</scope>
    <source>
        <strain evidence="5 6">GTF31</strain>
    </source>
</reference>
<dbReference type="Pfam" id="PF13377">
    <property type="entry name" value="Peripla_BP_3"/>
    <property type="match status" value="1"/>
</dbReference>
<evidence type="ECO:0000259" key="4">
    <source>
        <dbReference type="PROSITE" id="PS51000"/>
    </source>
</evidence>
<dbReference type="PANTHER" id="PTHR30146:SF155">
    <property type="entry name" value="ALANINE RACEMASE"/>
    <property type="match status" value="1"/>
</dbReference>
<dbReference type="SUPFAM" id="SSF53822">
    <property type="entry name" value="Periplasmic binding protein-like I"/>
    <property type="match status" value="1"/>
</dbReference>
<dbReference type="EMBL" id="POTW01000003">
    <property type="protein sequence ID" value="PZF86246.1"/>
    <property type="molecule type" value="Genomic_DNA"/>
</dbReference>
<gene>
    <name evidence="5" type="ORF">C1I92_01780</name>
</gene>
<dbReference type="InterPro" id="IPR046335">
    <property type="entry name" value="LacI/GalR-like_sensor"/>
</dbReference>
<keyword evidence="2" id="KW-0238">DNA-binding</keyword>
<evidence type="ECO:0000256" key="2">
    <source>
        <dbReference type="ARBA" id="ARBA00023125"/>
    </source>
</evidence>
<dbReference type="AlphaFoldDB" id="A0A2W2CLN1"/>
<protein>
    <recommendedName>
        <fullName evidence="4">HTH deoR-type domain-containing protein</fullName>
    </recommendedName>
</protein>
<dbReference type="InterPro" id="IPR001034">
    <property type="entry name" value="DeoR_HTH"/>
</dbReference>
<proteinExistence type="predicted"/>
<dbReference type="PRINTS" id="PR00037">
    <property type="entry name" value="HTHLACR"/>
</dbReference>
<dbReference type="PROSITE" id="PS00894">
    <property type="entry name" value="HTH_DEOR_1"/>
    <property type="match status" value="1"/>
</dbReference>
<organism evidence="5 6">
    <name type="scientific">Jiangella anatolica</name>
    <dbReference type="NCBI Taxonomy" id="2670374"/>
    <lineage>
        <taxon>Bacteria</taxon>
        <taxon>Bacillati</taxon>
        <taxon>Actinomycetota</taxon>
        <taxon>Actinomycetes</taxon>
        <taxon>Jiangellales</taxon>
        <taxon>Jiangellaceae</taxon>
        <taxon>Jiangella</taxon>
    </lineage>
</organism>
<dbReference type="InterPro" id="IPR028082">
    <property type="entry name" value="Peripla_BP_I"/>
</dbReference>
<dbReference type="Proteomes" id="UP000248764">
    <property type="component" value="Unassembled WGS sequence"/>
</dbReference>
<dbReference type="InterPro" id="IPR036388">
    <property type="entry name" value="WH-like_DNA-bd_sf"/>
</dbReference>
<dbReference type="Gene3D" id="3.40.50.2300">
    <property type="match status" value="2"/>
</dbReference>
<evidence type="ECO:0000313" key="6">
    <source>
        <dbReference type="Proteomes" id="UP000248764"/>
    </source>
</evidence>
<keyword evidence="6" id="KW-1185">Reference proteome</keyword>
<evidence type="ECO:0000256" key="1">
    <source>
        <dbReference type="ARBA" id="ARBA00023015"/>
    </source>
</evidence>
<dbReference type="SMART" id="SM00420">
    <property type="entry name" value="HTH_DEOR"/>
    <property type="match status" value="1"/>
</dbReference>
<feature type="domain" description="HTH deoR-type" evidence="4">
    <location>
        <begin position="40"/>
        <end position="95"/>
    </location>
</feature>
<dbReference type="GO" id="GO:0000976">
    <property type="term" value="F:transcription cis-regulatory region binding"/>
    <property type="evidence" value="ECO:0007669"/>
    <property type="project" value="TreeGrafter"/>
</dbReference>
<dbReference type="SUPFAM" id="SSF46785">
    <property type="entry name" value="Winged helix' DNA-binding domain"/>
    <property type="match status" value="1"/>
</dbReference>
<comment type="caution">
    <text evidence="5">The sequence shown here is derived from an EMBL/GenBank/DDBJ whole genome shotgun (WGS) entry which is preliminary data.</text>
</comment>
<accession>A0A2W2CLN1</accession>
<dbReference type="InterPro" id="IPR036390">
    <property type="entry name" value="WH_DNA-bd_sf"/>
</dbReference>
<evidence type="ECO:0000256" key="3">
    <source>
        <dbReference type="ARBA" id="ARBA00023163"/>
    </source>
</evidence>
<dbReference type="GO" id="GO:0003700">
    <property type="term" value="F:DNA-binding transcription factor activity"/>
    <property type="evidence" value="ECO:0007669"/>
    <property type="project" value="InterPro"/>
</dbReference>
<name>A0A2W2CLN1_9ACTN</name>
<sequence>MRRSIWRHGSWRGWDERKRSIWIVWFRIGRQSAILCGVIKPQREDALLKELQLRGSLVVTDLAERLGVSVVTLRRDLAGLERRGLVRRVHGGATAVVRRPEPGARRVARPGEVPTIGMVAPTTGNYYATIIRSAKRAAQANGVRLVLGVTNYIAPDERRFVAGMIAAGADGLLVTPSRVDFSGPTLDLLLESPVPIVLVERSLDQYVGPARLESVRSDHEFGAELCVHHLADQGYDRIALLTAGNPTSPRLVAGYRKAVAELGLGDHTPRRDLPEEAWVAEERRGEIRALLEELVADGITAVVVQPDAHAMALVQEAKELGIRIPDDLAIVAYDDQFSELSEIPLTAVSPPAEALGRTAIELCLDRMRRPVGDAPDAMQQVRIMPTLNVRASSVRRSAG</sequence>
<keyword evidence="3" id="KW-0804">Transcription</keyword>
<evidence type="ECO:0000313" key="5">
    <source>
        <dbReference type="EMBL" id="PZF86246.1"/>
    </source>
</evidence>
<dbReference type="Gene3D" id="1.10.10.10">
    <property type="entry name" value="Winged helix-like DNA-binding domain superfamily/Winged helix DNA-binding domain"/>
    <property type="match status" value="1"/>
</dbReference>
<dbReference type="PROSITE" id="PS51000">
    <property type="entry name" value="HTH_DEOR_2"/>
    <property type="match status" value="1"/>
</dbReference>
<dbReference type="CDD" id="cd06267">
    <property type="entry name" value="PBP1_LacI_sugar_binding-like"/>
    <property type="match status" value="1"/>
</dbReference>